<dbReference type="InterPro" id="IPR000766">
    <property type="entry name" value="GalP_uridyl_Trfase_II"/>
</dbReference>
<dbReference type="PANTHER" id="PTHR39191">
    <property type="entry name" value="GALACTOSE-1-PHOSPHATE URIDYLYLTRANSFERASE"/>
    <property type="match status" value="1"/>
</dbReference>
<evidence type="ECO:0000256" key="1">
    <source>
        <dbReference type="ARBA" id="ARBA00001107"/>
    </source>
</evidence>
<feature type="domain" description="Galactose-1-phosphate uridyl transferase C-terminal" evidence="12">
    <location>
        <begin position="179"/>
        <end position="364"/>
    </location>
</feature>
<comment type="pathway">
    <text evidence="3 10">Carbohydrate metabolism; galactose metabolism.</text>
</comment>
<keyword evidence="6 10" id="KW-0808">Transferase</keyword>
<protein>
    <recommendedName>
        <fullName evidence="10">Galactose-1-phosphate uridylyltransferase</fullName>
        <shortName evidence="10">Gal-1-P uridylyltransferase</shortName>
        <ecNumber evidence="10">2.7.7.12</ecNumber>
    </recommendedName>
    <alternativeName>
        <fullName evidence="10">UDP-glucose--hexose-1-phosphate uridylyltransferase</fullName>
    </alternativeName>
</protein>
<dbReference type="InterPro" id="IPR023425">
    <property type="entry name" value="GalP_uridyl_Trfase_II_CS"/>
</dbReference>
<dbReference type="InterPro" id="IPR005849">
    <property type="entry name" value="GalP_Utransf_N"/>
</dbReference>
<dbReference type="HAMAP" id="MF_00571">
    <property type="entry name" value="GalP_UDP_trans"/>
    <property type="match status" value="1"/>
</dbReference>
<evidence type="ECO:0000313" key="14">
    <source>
        <dbReference type="Proteomes" id="UP000309454"/>
    </source>
</evidence>
<dbReference type="UniPathway" id="UPA00214"/>
<dbReference type="EC" id="2.7.7.12" evidence="10"/>
<gene>
    <name evidence="10" type="primary">galT</name>
    <name evidence="13" type="ORF">E5982_07510</name>
</gene>
<evidence type="ECO:0000256" key="6">
    <source>
        <dbReference type="ARBA" id="ARBA00022679"/>
    </source>
</evidence>
<evidence type="ECO:0000256" key="8">
    <source>
        <dbReference type="ARBA" id="ARBA00023144"/>
    </source>
</evidence>
<keyword evidence="14" id="KW-1185">Reference proteome</keyword>
<evidence type="ECO:0000256" key="3">
    <source>
        <dbReference type="ARBA" id="ARBA00004947"/>
    </source>
</evidence>
<sequence length="460" mass="50319">MQVPPMLPAPEIVRAEFNRRFAQSPENATNYLHQLGVDSGYIKLAALERNICWESASPWRPLELTINCSKPEKDPRAIAAAASRGPAMESPDCGSACSGSPSGAPQCDLCWENETWPGSPEHPAKPGLRIAAIPLGSETWGLQYSPYGYFPEHCIALAAQHRPMAITPAAIERLLDFTDLFHFYFIGSNADLPIVGGSILSHDHFQGGRHVFPLMKAPLREEVSLPAFPQVQAGIVSWPASTLRLRSANRQQLQAAAERILAVWEEFSFPPASVFAHGEDGEGRPVRHNTLNPIVHREDSDYVLHLVLRNNRTDAAHPWGIFHPTENLHHIKKENIGLIEIMGRAILPGRLAKELPAVQELLLEAASAELSPEEVSRRAAANPLTAPHAPWATAIYQRRRAALRRSIPSGSPSDGPSPLAPWMQDAVTAAFAQVLACTGVFKDDEIGRAGWAAFLEKVNA</sequence>
<dbReference type="PROSITE" id="PS01163">
    <property type="entry name" value="GAL_P_UDP_TRANSF_II"/>
    <property type="match status" value="1"/>
</dbReference>
<evidence type="ECO:0000256" key="2">
    <source>
        <dbReference type="ARBA" id="ARBA00004496"/>
    </source>
</evidence>
<dbReference type="GO" id="GO:0008108">
    <property type="term" value="F:UDP-glucose:hexose-1-phosphate uridylyltransferase activity"/>
    <property type="evidence" value="ECO:0007669"/>
    <property type="project" value="UniProtKB-UniRule"/>
</dbReference>
<comment type="subcellular location">
    <subcellularLocation>
        <location evidence="2 10">Cytoplasm</location>
    </subcellularLocation>
</comment>
<dbReference type="PANTHER" id="PTHR39191:SF1">
    <property type="entry name" value="DUF4922 DOMAIN-CONTAINING PROTEIN"/>
    <property type="match status" value="1"/>
</dbReference>
<evidence type="ECO:0000256" key="4">
    <source>
        <dbReference type="ARBA" id="ARBA00008706"/>
    </source>
</evidence>
<keyword evidence="5 10" id="KW-0963">Cytoplasm</keyword>
<evidence type="ECO:0000259" key="12">
    <source>
        <dbReference type="Pfam" id="PF02744"/>
    </source>
</evidence>
<name>A0A4V5KJP3_9ACTN</name>
<accession>A0A4V5KJP3</accession>
<dbReference type="OrthoDB" id="2293at2"/>
<evidence type="ECO:0000313" key="13">
    <source>
        <dbReference type="EMBL" id="TJW09922.1"/>
    </source>
</evidence>
<dbReference type="EMBL" id="SSTM01000005">
    <property type="protein sequence ID" value="TJW09922.1"/>
    <property type="molecule type" value="Genomic_DNA"/>
</dbReference>
<dbReference type="GO" id="GO:0005737">
    <property type="term" value="C:cytoplasm"/>
    <property type="evidence" value="ECO:0007669"/>
    <property type="project" value="UniProtKB-SubCell"/>
</dbReference>
<organism evidence="13 14">
    <name type="scientific">Parvibacter caecicola</name>
    <dbReference type="NCBI Taxonomy" id="747645"/>
    <lineage>
        <taxon>Bacteria</taxon>
        <taxon>Bacillati</taxon>
        <taxon>Actinomycetota</taxon>
        <taxon>Coriobacteriia</taxon>
        <taxon>Coriobacteriales</taxon>
        <taxon>Coriobacteriaceae</taxon>
        <taxon>Parvibacter</taxon>
    </lineage>
</organism>
<proteinExistence type="inferred from homology"/>
<evidence type="ECO:0000256" key="10">
    <source>
        <dbReference type="HAMAP-Rule" id="MF_00571"/>
    </source>
</evidence>
<feature type="domain" description="Galactose-1-phosphate uridyl transferase N-terminal" evidence="11">
    <location>
        <begin position="5"/>
        <end position="163"/>
    </location>
</feature>
<keyword evidence="8 10" id="KW-0299">Galactose metabolism</keyword>
<keyword evidence="7 10" id="KW-0548">Nucleotidyltransferase</keyword>
<dbReference type="Pfam" id="PF02744">
    <property type="entry name" value="GalP_UDP_tr_C"/>
    <property type="match status" value="1"/>
</dbReference>
<comment type="similarity">
    <text evidence="4 10">Belongs to the galactose-1-phosphate uridylyltransferase type 2 family.</text>
</comment>
<evidence type="ECO:0000256" key="9">
    <source>
        <dbReference type="ARBA" id="ARBA00023277"/>
    </source>
</evidence>
<comment type="catalytic activity">
    <reaction evidence="1 10">
        <text>alpha-D-galactose 1-phosphate + UDP-alpha-D-glucose = alpha-D-glucose 1-phosphate + UDP-alpha-D-galactose</text>
        <dbReference type="Rhea" id="RHEA:13989"/>
        <dbReference type="ChEBI" id="CHEBI:58336"/>
        <dbReference type="ChEBI" id="CHEBI:58601"/>
        <dbReference type="ChEBI" id="CHEBI:58885"/>
        <dbReference type="ChEBI" id="CHEBI:66914"/>
        <dbReference type="EC" id="2.7.7.12"/>
    </reaction>
</comment>
<evidence type="ECO:0000259" key="11">
    <source>
        <dbReference type="Pfam" id="PF01087"/>
    </source>
</evidence>
<reference evidence="13 14" key="1">
    <citation type="submission" date="2019-04" db="EMBL/GenBank/DDBJ databases">
        <title>Microbes associate with the intestines of laboratory mice.</title>
        <authorList>
            <person name="Navarre W."/>
            <person name="Wong E."/>
            <person name="Huang K.C."/>
            <person name="Tropini C."/>
            <person name="Ng K."/>
            <person name="Yu B."/>
        </authorList>
    </citation>
    <scope>NUCLEOTIDE SEQUENCE [LARGE SCALE GENOMIC DNA]</scope>
    <source>
        <strain evidence="13 14">NM48_B13</strain>
    </source>
</reference>
<evidence type="ECO:0000256" key="7">
    <source>
        <dbReference type="ARBA" id="ARBA00022695"/>
    </source>
</evidence>
<dbReference type="Proteomes" id="UP000309454">
    <property type="component" value="Unassembled WGS sequence"/>
</dbReference>
<comment type="caution">
    <text evidence="13">The sequence shown here is derived from an EMBL/GenBank/DDBJ whole genome shotgun (WGS) entry which is preliminary data.</text>
</comment>
<keyword evidence="9 10" id="KW-0119">Carbohydrate metabolism</keyword>
<evidence type="ECO:0000256" key="5">
    <source>
        <dbReference type="ARBA" id="ARBA00022490"/>
    </source>
</evidence>
<dbReference type="InterPro" id="IPR005850">
    <property type="entry name" value="GalP_Utransf_C"/>
</dbReference>
<dbReference type="AlphaFoldDB" id="A0A4V5KJP3"/>
<dbReference type="Pfam" id="PF01087">
    <property type="entry name" value="GalP_UDP_transf"/>
    <property type="match status" value="1"/>
</dbReference>
<dbReference type="GO" id="GO:0006012">
    <property type="term" value="P:galactose metabolic process"/>
    <property type="evidence" value="ECO:0007669"/>
    <property type="project" value="UniProtKB-UniRule"/>
</dbReference>